<comment type="function">
    <text evidence="2">Colicins are polypeptide toxins produced by and active against E.coli and closely related bacteria.</text>
</comment>
<evidence type="ECO:0000256" key="1">
    <source>
        <dbReference type="ARBA" id="ARBA00002178"/>
    </source>
</evidence>
<dbReference type="EMBL" id="JAEHSL010000084">
    <property type="protein sequence ID" value="MBI6183758.1"/>
    <property type="molecule type" value="Genomic_DNA"/>
</dbReference>
<keyword evidence="5" id="KW-0929">Antimicrobial</keyword>
<name>A0ABS0TZF1_SERPR</name>
<proteinExistence type="inferred from homology"/>
<evidence type="ECO:0000259" key="11">
    <source>
        <dbReference type="Pfam" id="PF01024"/>
    </source>
</evidence>
<sequence>MLTTTPFGILAYGLLLALTGALIDEKLIQKINDKIFN</sequence>
<accession>A0ABS0TZF1</accession>
<reference evidence="12 13" key="1">
    <citation type="submission" date="2020-12" db="EMBL/GenBank/DDBJ databases">
        <title>Enhanced detection system for hospital associated transmission using whole genome sequencing surveillance.</title>
        <authorList>
            <person name="Harrison L.H."/>
            <person name="Van Tyne D."/>
            <person name="Marsh J.W."/>
            <person name="Griffith M.P."/>
            <person name="Snyder D.J."/>
            <person name="Cooper V.S."/>
            <person name="Mustapha M."/>
        </authorList>
    </citation>
    <scope>NUCLEOTIDE SEQUENCE [LARGE SCALE GENOMIC DNA]</scope>
    <source>
        <strain evidence="12 13">SER00238</strain>
    </source>
</reference>
<keyword evidence="9" id="KW-0078">Bacteriocin</keyword>
<keyword evidence="8" id="KW-0044">Antibiotic</keyword>
<keyword evidence="13" id="KW-1185">Reference proteome</keyword>
<feature type="domain" description="Channel forming colicins" evidence="11">
    <location>
        <begin position="3"/>
        <end position="33"/>
    </location>
</feature>
<evidence type="ECO:0000256" key="7">
    <source>
        <dbReference type="ARBA" id="ARBA00022989"/>
    </source>
</evidence>
<gene>
    <name evidence="12" type="ORF">JEQ07_25670</name>
</gene>
<evidence type="ECO:0000256" key="3">
    <source>
        <dbReference type="ARBA" id="ARBA00004370"/>
    </source>
</evidence>
<evidence type="ECO:0000256" key="5">
    <source>
        <dbReference type="ARBA" id="ARBA00022529"/>
    </source>
</evidence>
<comment type="caution">
    <text evidence="12">The sequence shown here is derived from an EMBL/GenBank/DDBJ whole genome shotgun (WGS) entry which is preliminary data.</text>
</comment>
<dbReference type="SUPFAM" id="SSF56837">
    <property type="entry name" value="Colicin"/>
    <property type="match status" value="1"/>
</dbReference>
<comment type="subcellular location">
    <subcellularLocation>
        <location evidence="3">Membrane</location>
    </subcellularLocation>
</comment>
<evidence type="ECO:0000256" key="4">
    <source>
        <dbReference type="ARBA" id="ARBA00007595"/>
    </source>
</evidence>
<evidence type="ECO:0000313" key="12">
    <source>
        <dbReference type="EMBL" id="MBI6183758.1"/>
    </source>
</evidence>
<evidence type="ECO:0000256" key="9">
    <source>
        <dbReference type="ARBA" id="ARBA00023048"/>
    </source>
</evidence>
<dbReference type="Pfam" id="PF01024">
    <property type="entry name" value="Colicin"/>
    <property type="match status" value="1"/>
</dbReference>
<evidence type="ECO:0000256" key="6">
    <source>
        <dbReference type="ARBA" id="ARBA00022692"/>
    </source>
</evidence>
<dbReference type="InterPro" id="IPR038283">
    <property type="entry name" value="Channel_colicin_C_sf"/>
</dbReference>
<evidence type="ECO:0000256" key="8">
    <source>
        <dbReference type="ARBA" id="ARBA00023022"/>
    </source>
</evidence>
<organism evidence="12 13">
    <name type="scientific">Serratia proteamaculans</name>
    <dbReference type="NCBI Taxonomy" id="28151"/>
    <lineage>
        <taxon>Bacteria</taxon>
        <taxon>Pseudomonadati</taxon>
        <taxon>Pseudomonadota</taxon>
        <taxon>Gammaproteobacteria</taxon>
        <taxon>Enterobacterales</taxon>
        <taxon>Yersiniaceae</taxon>
        <taxon>Serratia</taxon>
    </lineage>
</organism>
<keyword evidence="10" id="KW-0472">Membrane</keyword>
<keyword evidence="7" id="KW-1133">Transmembrane helix</keyword>
<evidence type="ECO:0000256" key="2">
    <source>
        <dbReference type="ARBA" id="ARBA00003197"/>
    </source>
</evidence>
<comment type="function">
    <text evidence="1">This colicin is a channel-forming colicin. This class of transmembrane toxins depolarize the cytoplasmic membrane, leading to dissipation of cellular energy.</text>
</comment>
<dbReference type="InterPro" id="IPR000293">
    <property type="entry name" value="Channel_colicin_C"/>
</dbReference>
<keyword evidence="6" id="KW-0812">Transmembrane</keyword>
<comment type="similarity">
    <text evidence="4">Belongs to the channel forming colicin family.</text>
</comment>
<evidence type="ECO:0000313" key="13">
    <source>
        <dbReference type="Proteomes" id="UP000639004"/>
    </source>
</evidence>
<dbReference type="Gene3D" id="1.10.490.30">
    <property type="entry name" value="Colicin"/>
    <property type="match status" value="1"/>
</dbReference>
<evidence type="ECO:0000256" key="10">
    <source>
        <dbReference type="ARBA" id="ARBA00023136"/>
    </source>
</evidence>
<dbReference type="Proteomes" id="UP000639004">
    <property type="component" value="Unassembled WGS sequence"/>
</dbReference>
<protein>
    <recommendedName>
        <fullName evidence="11">Channel forming colicins domain-containing protein</fullName>
    </recommendedName>
</protein>